<dbReference type="SUPFAM" id="SSF90257">
    <property type="entry name" value="Myosin rod fragments"/>
    <property type="match status" value="1"/>
</dbReference>
<dbReference type="PANTHER" id="PTHR43941">
    <property type="entry name" value="STRUCTURAL MAINTENANCE OF CHROMOSOMES PROTEIN 2"/>
    <property type="match status" value="1"/>
</dbReference>
<sequence length="627" mass="69339">MPVLQKISAILITTFVFIASLSIPLLTTKTWADDPCKNITDLDDKADCYEEQIEKTEKKYESTSKQLSEIRSEKDAINKKIGELASQLNVTQGELDDLNAEIAKIQKELEVINNNLEDRRAKLGDKISLRNKIIRNYSKRSVLSDLELFLTKNETSKNLNGFQSATYAYIFNKSVSAEMISLIGLLNSEIGSFEADKKEAEDLKDDLDEGVAKMLALKRDLDNKKQNAQGEFADISSEEDKVEGKLEDIEEDLAELTAKQQAVLNAKSGDFSASLSEGVETDDSRTSPSYKPGFSPAFAAFSYGAYTHRNGMSQYGARGRAEDGQKYDKILKFYYKVGVKSQDGLDDKKICVQGVGDMKMGDYLKGLGEMPPSWGGSNGAQEALKAQAIAARTYAYRYTKSGKCICTTTSCQYFSSSLVNRSDRKNWYDAIKDTKNKVLDGDVSAQYSSTTGGYINNVGWDVSGKWPNDAYEKKGGSPWFYKAWFTQTTNKNSSTCGKSSPWLNGEEMADILNAYVLLKANKNTEHVLPETINKCPIGGKTGDPYSKSELRSKAKSVDSDTGFEKATDVVSVSYGTGLTSKITFKTDKGNYTVDGQLFMKAFNVRAPGYIAIKYSPDSKALFDVVKK</sequence>
<dbReference type="GO" id="GO:0003682">
    <property type="term" value="F:chromatin binding"/>
    <property type="evidence" value="ECO:0007669"/>
    <property type="project" value="TreeGrafter"/>
</dbReference>
<evidence type="ECO:0000313" key="3">
    <source>
        <dbReference type="EMBL" id="NMB69585.1"/>
    </source>
</evidence>
<dbReference type="Gene3D" id="6.10.250.3150">
    <property type="match status" value="1"/>
</dbReference>
<dbReference type="GO" id="GO:0000796">
    <property type="term" value="C:condensin complex"/>
    <property type="evidence" value="ECO:0007669"/>
    <property type="project" value="TreeGrafter"/>
</dbReference>
<accession>A0A7X9DJF3</accession>
<evidence type="ECO:0000259" key="2">
    <source>
        <dbReference type="Pfam" id="PF08486"/>
    </source>
</evidence>
<dbReference type="AlphaFoldDB" id="A0A7X9DJF3"/>
<organism evidence="3 4">
    <name type="scientific">candidate division WWE3 bacterium</name>
    <dbReference type="NCBI Taxonomy" id="2053526"/>
    <lineage>
        <taxon>Bacteria</taxon>
        <taxon>Katanobacteria</taxon>
    </lineage>
</organism>
<dbReference type="PANTHER" id="PTHR43941:SF1">
    <property type="entry name" value="STRUCTURAL MAINTENANCE OF CHROMOSOMES PROTEIN 2"/>
    <property type="match status" value="1"/>
</dbReference>
<dbReference type="Proteomes" id="UP000526033">
    <property type="component" value="Unassembled WGS sequence"/>
</dbReference>
<dbReference type="Pfam" id="PF08486">
    <property type="entry name" value="SpoIID"/>
    <property type="match status" value="1"/>
</dbReference>
<protein>
    <recommendedName>
        <fullName evidence="2">Sporulation stage II protein D amidase enhancer LytB N-terminal domain-containing protein</fullName>
    </recommendedName>
</protein>
<dbReference type="GO" id="GO:0000793">
    <property type="term" value="C:condensed chromosome"/>
    <property type="evidence" value="ECO:0007669"/>
    <property type="project" value="TreeGrafter"/>
</dbReference>
<gene>
    <name evidence="3" type="ORF">GYA27_00055</name>
</gene>
<evidence type="ECO:0000313" key="4">
    <source>
        <dbReference type="Proteomes" id="UP000526033"/>
    </source>
</evidence>
<dbReference type="GO" id="GO:0000785">
    <property type="term" value="C:chromatin"/>
    <property type="evidence" value="ECO:0007669"/>
    <property type="project" value="TreeGrafter"/>
</dbReference>
<comment type="caution">
    <text evidence="3">The sequence shown here is derived from an EMBL/GenBank/DDBJ whole genome shotgun (WGS) entry which is preliminary data.</text>
</comment>
<name>A0A7X9DJF3_UNCKA</name>
<feature type="coiled-coil region" evidence="1">
    <location>
        <begin position="39"/>
        <end position="126"/>
    </location>
</feature>
<keyword evidence="1" id="KW-0175">Coiled coil</keyword>
<dbReference type="InterPro" id="IPR013693">
    <property type="entry name" value="SpoIID/LytB_N"/>
</dbReference>
<reference evidence="3 4" key="1">
    <citation type="journal article" date="2020" name="Biotechnol. Biofuels">
        <title>New insights from the biogas microbiome by comprehensive genome-resolved metagenomics of nearly 1600 species originating from multiple anaerobic digesters.</title>
        <authorList>
            <person name="Campanaro S."/>
            <person name="Treu L."/>
            <person name="Rodriguez-R L.M."/>
            <person name="Kovalovszki A."/>
            <person name="Ziels R.M."/>
            <person name="Maus I."/>
            <person name="Zhu X."/>
            <person name="Kougias P.G."/>
            <person name="Basile A."/>
            <person name="Luo G."/>
            <person name="Schluter A."/>
            <person name="Konstantinidis K.T."/>
            <person name="Angelidaki I."/>
        </authorList>
    </citation>
    <scope>NUCLEOTIDE SEQUENCE [LARGE SCALE GENOMIC DNA]</scope>
    <source>
        <strain evidence="3">AS27yjCOA_165</strain>
    </source>
</reference>
<proteinExistence type="predicted"/>
<feature type="domain" description="Sporulation stage II protein D amidase enhancer LytB N-terminal" evidence="2">
    <location>
        <begin position="355"/>
        <end position="439"/>
    </location>
</feature>
<evidence type="ECO:0000256" key="1">
    <source>
        <dbReference type="SAM" id="Coils"/>
    </source>
</evidence>
<dbReference type="EMBL" id="JAAZNL010000001">
    <property type="protein sequence ID" value="NMB69585.1"/>
    <property type="molecule type" value="Genomic_DNA"/>
</dbReference>
<feature type="coiled-coil region" evidence="1">
    <location>
        <begin position="200"/>
        <end position="266"/>
    </location>
</feature>